<proteinExistence type="predicted"/>
<comment type="caution">
    <text evidence="4">The sequence shown here is derived from an EMBL/GenBank/DDBJ whole genome shotgun (WGS) entry which is preliminary data.</text>
</comment>
<accession>A0A7J9ADY3</accession>
<keyword evidence="5" id="KW-1185">Reference proteome</keyword>
<evidence type="ECO:0000313" key="4">
    <source>
        <dbReference type="EMBL" id="MBA0721709.1"/>
    </source>
</evidence>
<protein>
    <recommendedName>
        <fullName evidence="6">Zinc knuckle CX2CX4HX4C domain-containing protein</fullName>
    </recommendedName>
</protein>
<dbReference type="Pfam" id="PF14111">
    <property type="entry name" value="DUF4283"/>
    <property type="match status" value="1"/>
</dbReference>
<evidence type="ECO:0008006" key="6">
    <source>
        <dbReference type="Google" id="ProtNLM"/>
    </source>
</evidence>
<dbReference type="InterPro" id="IPR040256">
    <property type="entry name" value="At4g02000-like"/>
</dbReference>
<name>A0A7J9ADY3_9ROSI</name>
<dbReference type="EMBL" id="JABEZV010000009">
    <property type="protein sequence ID" value="MBA0721709.1"/>
    <property type="molecule type" value="Genomic_DNA"/>
</dbReference>
<feature type="compositionally biased region" description="Basic and acidic residues" evidence="1">
    <location>
        <begin position="176"/>
        <end position="194"/>
    </location>
</feature>
<feature type="domain" description="Zinc knuckle CX2CX4HX4C" evidence="3">
    <location>
        <begin position="116"/>
        <end position="139"/>
    </location>
</feature>
<feature type="domain" description="DUF4283" evidence="2">
    <location>
        <begin position="1"/>
        <end position="59"/>
    </location>
</feature>
<dbReference type="AlphaFoldDB" id="A0A7J9ADY3"/>
<feature type="non-terminal residue" evidence="4">
    <location>
        <position position="1"/>
    </location>
</feature>
<dbReference type="PANTHER" id="PTHR31286:SF153">
    <property type="entry name" value="DUF4283 DOMAIN PROTEIN"/>
    <property type="match status" value="1"/>
</dbReference>
<sequence length="256" mass="29355">MKSMMANLWHPVKGIQILDIGENDFSFRFFHKIDMDKVVKGSPRTFNNPLLMLHCLTKGEDSLKVPLINANFLVQIHEIPTGFFIESLARQLGNFLRKFLEYDGTNLGKGLQTYYFKYEQLTLLCFFCGRLGHNDSYCEAKMTLGFEVAEIRWDLSLRAQSRRALAMSSMWLREEGEGVTSDRDTEEQGGRRNWNDQLLRGKPTSHNKNLVLKRPWIVELTGSMNGTRRRSYGFLTGIEVAVEGSKGGLCLAWEDD</sequence>
<evidence type="ECO:0000256" key="1">
    <source>
        <dbReference type="SAM" id="MobiDB-lite"/>
    </source>
</evidence>
<dbReference type="Pfam" id="PF14392">
    <property type="entry name" value="zf-CCHC_4"/>
    <property type="match status" value="1"/>
</dbReference>
<gene>
    <name evidence="4" type="ORF">Golax_009223</name>
</gene>
<reference evidence="4 5" key="1">
    <citation type="journal article" date="2019" name="Genome Biol. Evol.">
        <title>Insights into the evolution of the New World diploid cottons (Gossypium, subgenus Houzingenia) based on genome sequencing.</title>
        <authorList>
            <person name="Grover C.E."/>
            <person name="Arick M.A. 2nd"/>
            <person name="Thrash A."/>
            <person name="Conover J.L."/>
            <person name="Sanders W.S."/>
            <person name="Peterson D.G."/>
            <person name="Frelichowski J.E."/>
            <person name="Scheffler J.A."/>
            <person name="Scheffler B.E."/>
            <person name="Wendel J.F."/>
        </authorList>
    </citation>
    <scope>NUCLEOTIDE SEQUENCE [LARGE SCALE GENOMIC DNA]</scope>
    <source>
        <strain evidence="4">4</strain>
        <tissue evidence="4">Leaf</tissue>
    </source>
</reference>
<feature type="region of interest" description="Disordered" evidence="1">
    <location>
        <begin position="176"/>
        <end position="202"/>
    </location>
</feature>
<evidence type="ECO:0000259" key="3">
    <source>
        <dbReference type="Pfam" id="PF14392"/>
    </source>
</evidence>
<dbReference type="InterPro" id="IPR025558">
    <property type="entry name" value="DUF4283"/>
</dbReference>
<evidence type="ECO:0000313" key="5">
    <source>
        <dbReference type="Proteomes" id="UP000593574"/>
    </source>
</evidence>
<dbReference type="PANTHER" id="PTHR31286">
    <property type="entry name" value="GLYCINE-RICH CELL WALL STRUCTURAL PROTEIN 1.8-LIKE"/>
    <property type="match status" value="1"/>
</dbReference>
<dbReference type="Proteomes" id="UP000593574">
    <property type="component" value="Unassembled WGS sequence"/>
</dbReference>
<evidence type="ECO:0000259" key="2">
    <source>
        <dbReference type="Pfam" id="PF14111"/>
    </source>
</evidence>
<dbReference type="InterPro" id="IPR025836">
    <property type="entry name" value="Zn_knuckle_CX2CX4HX4C"/>
</dbReference>
<organism evidence="4 5">
    <name type="scientific">Gossypium laxum</name>
    <dbReference type="NCBI Taxonomy" id="34288"/>
    <lineage>
        <taxon>Eukaryota</taxon>
        <taxon>Viridiplantae</taxon>
        <taxon>Streptophyta</taxon>
        <taxon>Embryophyta</taxon>
        <taxon>Tracheophyta</taxon>
        <taxon>Spermatophyta</taxon>
        <taxon>Magnoliopsida</taxon>
        <taxon>eudicotyledons</taxon>
        <taxon>Gunneridae</taxon>
        <taxon>Pentapetalae</taxon>
        <taxon>rosids</taxon>
        <taxon>malvids</taxon>
        <taxon>Malvales</taxon>
        <taxon>Malvaceae</taxon>
        <taxon>Malvoideae</taxon>
        <taxon>Gossypium</taxon>
    </lineage>
</organism>